<name>A0ABY5S6U0_9BACL</name>
<evidence type="ECO:0000256" key="1">
    <source>
        <dbReference type="ARBA" id="ARBA00009428"/>
    </source>
</evidence>
<keyword evidence="4" id="KW-1185">Reference proteome</keyword>
<dbReference type="PANTHER" id="PTHR30543">
    <property type="entry name" value="CHROMATE REDUCTASE"/>
    <property type="match status" value="1"/>
</dbReference>
<dbReference type="Gene3D" id="3.40.50.360">
    <property type="match status" value="1"/>
</dbReference>
<comment type="similarity">
    <text evidence="1">Belongs to the azoreductase type 2 family.</text>
</comment>
<dbReference type="PANTHER" id="PTHR30543:SF21">
    <property type="entry name" value="NAD(P)H-DEPENDENT FMN REDUCTASE LOT6"/>
    <property type="match status" value="1"/>
</dbReference>
<organism evidence="3 4">
    <name type="scientific">Paenibacillus spongiae</name>
    <dbReference type="NCBI Taxonomy" id="2909671"/>
    <lineage>
        <taxon>Bacteria</taxon>
        <taxon>Bacillati</taxon>
        <taxon>Bacillota</taxon>
        <taxon>Bacilli</taxon>
        <taxon>Bacillales</taxon>
        <taxon>Paenibacillaceae</taxon>
        <taxon>Paenibacillus</taxon>
    </lineage>
</organism>
<gene>
    <name evidence="3" type="ORF">L1F29_30160</name>
</gene>
<evidence type="ECO:0000259" key="2">
    <source>
        <dbReference type="Pfam" id="PF03358"/>
    </source>
</evidence>
<dbReference type="Pfam" id="PF03358">
    <property type="entry name" value="FMN_red"/>
    <property type="match status" value="1"/>
</dbReference>
<evidence type="ECO:0000313" key="4">
    <source>
        <dbReference type="Proteomes" id="UP001057877"/>
    </source>
</evidence>
<evidence type="ECO:0000313" key="3">
    <source>
        <dbReference type="EMBL" id="UVI29631.1"/>
    </source>
</evidence>
<dbReference type="InterPro" id="IPR029039">
    <property type="entry name" value="Flavoprotein-like_sf"/>
</dbReference>
<reference evidence="3" key="1">
    <citation type="submission" date="2022-01" db="EMBL/GenBank/DDBJ databases">
        <title>Paenibacillus spongiae sp. nov., isolated from marine sponge.</title>
        <authorList>
            <person name="Li Z."/>
            <person name="Zhang M."/>
        </authorList>
    </citation>
    <scope>NUCLEOTIDE SEQUENCE</scope>
    <source>
        <strain evidence="3">PHS-Z3</strain>
    </source>
</reference>
<dbReference type="SUPFAM" id="SSF52218">
    <property type="entry name" value="Flavoproteins"/>
    <property type="match status" value="1"/>
</dbReference>
<protein>
    <submittedName>
        <fullName evidence="3">NAD(P)H-dependent oxidoreductase</fullName>
    </submittedName>
</protein>
<dbReference type="Proteomes" id="UP001057877">
    <property type="component" value="Chromosome"/>
</dbReference>
<accession>A0ABY5S6U0</accession>
<dbReference type="RefSeq" id="WP_258385720.1">
    <property type="nucleotide sequence ID" value="NZ_CP091430.1"/>
</dbReference>
<feature type="domain" description="NADPH-dependent FMN reductase-like" evidence="2">
    <location>
        <begin position="8"/>
        <end position="152"/>
    </location>
</feature>
<proteinExistence type="inferred from homology"/>
<dbReference type="InterPro" id="IPR005025">
    <property type="entry name" value="FMN_Rdtase-like_dom"/>
</dbReference>
<sequence>MSQTSKHIVGISGSLRKGSHNTLLLQQAQKFLPEEYRFTLADISQIPLYNQDDESNLPEAVKQFAELCHSADGFLISTPEYNHQISGVLKNALDWVSRPAVQTPLVLKPIAIMGSTMGMGGTARAQTNLRNLLFAMNMDPVNRPEFQLSQAHLKFDESGALTDENRLKILQQLIENLAAKVGQR</sequence>
<dbReference type="InterPro" id="IPR050712">
    <property type="entry name" value="NAD(P)H-dep_reductase"/>
</dbReference>
<dbReference type="EMBL" id="CP091430">
    <property type="protein sequence ID" value="UVI29631.1"/>
    <property type="molecule type" value="Genomic_DNA"/>
</dbReference>